<dbReference type="OrthoDB" id="205934at2157"/>
<keyword evidence="3" id="KW-1133">Transmembrane helix</keyword>
<feature type="region of interest" description="Disordered" evidence="2">
    <location>
        <begin position="207"/>
        <end position="237"/>
    </location>
</feature>
<keyword evidence="5" id="KW-1185">Reference proteome</keyword>
<evidence type="ECO:0000313" key="4">
    <source>
        <dbReference type="EMBL" id="MBP1903206.1"/>
    </source>
</evidence>
<evidence type="ECO:0000256" key="2">
    <source>
        <dbReference type="SAM" id="MobiDB-lite"/>
    </source>
</evidence>
<dbReference type="RefSeq" id="WP_210113926.1">
    <property type="nucleotide sequence ID" value="NZ_BAAADX010000012.1"/>
</dbReference>
<feature type="compositionally biased region" description="Basic and acidic residues" evidence="2">
    <location>
        <begin position="207"/>
        <end position="217"/>
    </location>
</feature>
<organism evidence="4 5">
    <name type="scientific">Halorubrum trapanicum</name>
    <dbReference type="NCBI Taxonomy" id="29284"/>
    <lineage>
        <taxon>Archaea</taxon>
        <taxon>Methanobacteriati</taxon>
        <taxon>Methanobacteriota</taxon>
        <taxon>Stenosarchaea group</taxon>
        <taxon>Halobacteria</taxon>
        <taxon>Halobacteriales</taxon>
        <taxon>Haloferacaceae</taxon>
        <taxon>Halorubrum</taxon>
    </lineage>
</organism>
<feature type="coiled-coil region" evidence="1">
    <location>
        <begin position="135"/>
        <end position="162"/>
    </location>
</feature>
<keyword evidence="1" id="KW-0175">Coiled coil</keyword>
<protein>
    <submittedName>
        <fullName evidence="4">Uncharacterized protein</fullName>
    </submittedName>
</protein>
<evidence type="ECO:0000256" key="1">
    <source>
        <dbReference type="SAM" id="Coils"/>
    </source>
</evidence>
<keyword evidence="3" id="KW-0812">Transmembrane</keyword>
<comment type="caution">
    <text evidence="4">The sequence shown here is derived from an EMBL/GenBank/DDBJ whole genome shotgun (WGS) entry which is preliminary data.</text>
</comment>
<gene>
    <name evidence="4" type="ORF">J2744_002910</name>
</gene>
<sequence>MASIVSAIAVWLQEWAAVISGLGSIALTAGLVYLYSRQTSIQEDQQDLLRRELNREVRQGHTETLRKRIRAWHGDIDEIGVEEGGGWFSDETNLPKVTGVDVEPAPPLVNVIGQNVEFRVVPEALEDDRYLQDLLENHAHDLRGLKEDIEQQYEEFDRAREAFYEAYSGGPTVETEEYTLQPRRAFTEWVFKRAVLLNRKQREREKQKMKDIVESRLKGTNSADPNSGEKYYSASGVEDRGPATYEASAVSGDYDDIEENEEEIDSRLVEIHWNAIDEIGDGELYDHAVEAACILDEMAESVEELKAKLVEHEGHPIYLEDCEYLEEVTL</sequence>
<evidence type="ECO:0000256" key="3">
    <source>
        <dbReference type="SAM" id="Phobius"/>
    </source>
</evidence>
<feature type="transmembrane region" description="Helical" evidence="3">
    <location>
        <begin position="15"/>
        <end position="35"/>
    </location>
</feature>
<proteinExistence type="predicted"/>
<keyword evidence="3" id="KW-0472">Membrane</keyword>
<name>A0A8J7RFY6_9EURY</name>
<reference evidence="4 5" key="1">
    <citation type="submission" date="2021-03" db="EMBL/GenBank/DDBJ databases">
        <title>Genomic Encyclopedia of Type Strains, Phase IV (KMG-IV): sequencing the most valuable type-strain genomes for metagenomic binning, comparative biology and taxonomic classification.</title>
        <authorList>
            <person name="Goeker M."/>
        </authorList>
    </citation>
    <scope>NUCLEOTIDE SEQUENCE [LARGE SCALE GENOMIC DNA]</scope>
    <source>
        <strain evidence="4 5">DSM 12287</strain>
    </source>
</reference>
<dbReference type="AlphaFoldDB" id="A0A8J7RFY6"/>
<dbReference type="EMBL" id="JAGGKE010000017">
    <property type="protein sequence ID" value="MBP1903206.1"/>
    <property type="molecule type" value="Genomic_DNA"/>
</dbReference>
<evidence type="ECO:0000313" key="5">
    <source>
        <dbReference type="Proteomes" id="UP000770586"/>
    </source>
</evidence>
<accession>A0A8J7RFY6</accession>
<dbReference type="Proteomes" id="UP000770586">
    <property type="component" value="Unassembled WGS sequence"/>
</dbReference>